<feature type="transmembrane region" description="Helical" evidence="8">
    <location>
        <begin position="125"/>
        <end position="148"/>
    </location>
</feature>
<evidence type="ECO:0000256" key="1">
    <source>
        <dbReference type="ARBA" id="ARBA00004651"/>
    </source>
</evidence>
<feature type="transmembrane region" description="Helical" evidence="8">
    <location>
        <begin position="398"/>
        <end position="418"/>
    </location>
</feature>
<evidence type="ECO:0000313" key="9">
    <source>
        <dbReference type="EMBL" id="SDH06260.1"/>
    </source>
</evidence>
<accession>A0A1G7ZDT6</accession>
<feature type="compositionally biased region" description="Basic and acidic residues" evidence="7">
    <location>
        <begin position="796"/>
        <end position="807"/>
    </location>
</feature>
<sequence length="886" mass="91384">MAEDRSRSAGTPVADSDVDAGAAAARTGGQAVWNYVVFALSKGSTLIMTVVLARLLTPADFGVFALALLVINLFDYVKDLGVGASLVQSSRRWSALAPSGASLTIVTSVVVGTVVALTASRAAEFLGNAALAPMIQVLAIALVISALATVPQSRLRRQIDFRKRLLPEFAGAVAKTALSIGLAVGGVGVWSLVFGQLAAATVTTVMYWWVAREPLRLGFDRETAKELVRFGVPLTAVTLLAYGIYNVDYLSIGQRLGDEQLGLYTLAYRLPELLVLNLCVVVSDVLFSSLSRMQSDREGLGRHYLAAVGVVVALTAPLGALMAAAAPSVIHVLYGDGYSGAADDLAVLALFTVVYSASFHSGDVYKAMGRPGVLTAINAGKLVVMAYPIWWAAGHSTLAVALTLLAVEGVHFVVRMVVVTRIIDLRLPGLLLAIARPVLAAGIAGAAMAGVAAVLPLSPGFPALLVIGLVGLVVYLPAVRLTAPALARRATALVRSRLPRRAGPPAASTRTSERTTVSTKSSASRRTARIALLGALGLVLGLAGAYFYTSGPQTYRAHAVLAMLPGPSVSTTEQAGVWEVLSRGQATRTGAIVLNQPQWLDRAADRVGVAPRSLTLAAGAVPDTTLIDVTLDAATPDVAERALTAVLLEASGPAAEVSGPFALDVIQPAAGTAEPLAASPTPTFLGLGLGGALVGVGLGFLLERVLRRRAARKATEPVEEPSLESSVGVHDHAPLPAPAAAAPAPVAPPVLGRVPVPSIWPPDEAAAPHGAGLFQAVDVHSPTVPVAAIRRPRPATAEEARGRDADIAQKIGGVEPPAADGAAEVRDPAEDPTEATPDSATSASDDSSTDRSGDSPADESDESEQADVDSDTVIVRVNGRTPERTG</sequence>
<dbReference type="CDD" id="cd13127">
    <property type="entry name" value="MATE_tuaB_like"/>
    <property type="match status" value="1"/>
</dbReference>
<feature type="transmembrane region" description="Helical" evidence="8">
    <location>
        <begin position="169"/>
        <end position="187"/>
    </location>
</feature>
<feature type="transmembrane region" description="Helical" evidence="8">
    <location>
        <begin position="530"/>
        <end position="548"/>
    </location>
</feature>
<feature type="transmembrane region" description="Helical" evidence="8">
    <location>
        <begin position="345"/>
        <end position="365"/>
    </location>
</feature>
<feature type="region of interest" description="Disordered" evidence="7">
    <location>
        <begin position="713"/>
        <end position="741"/>
    </location>
</feature>
<evidence type="ECO:0000313" key="10">
    <source>
        <dbReference type="Proteomes" id="UP000198967"/>
    </source>
</evidence>
<dbReference type="GO" id="GO:0005886">
    <property type="term" value="C:plasma membrane"/>
    <property type="evidence" value="ECO:0007669"/>
    <property type="project" value="UniProtKB-SubCell"/>
</dbReference>
<evidence type="ECO:0000256" key="8">
    <source>
        <dbReference type="SAM" id="Phobius"/>
    </source>
</evidence>
<dbReference type="RefSeq" id="WP_093088991.1">
    <property type="nucleotide sequence ID" value="NZ_FNBE01000018.1"/>
</dbReference>
<gene>
    <name evidence="9" type="ORF">SAMN05216377_11894</name>
</gene>
<feature type="compositionally biased region" description="Low complexity" evidence="7">
    <location>
        <begin position="508"/>
        <end position="521"/>
    </location>
</feature>
<name>A0A1G7ZDT6_PSEOR</name>
<keyword evidence="5 8" id="KW-1133">Transmembrane helix</keyword>
<keyword evidence="6 8" id="KW-0472">Membrane</keyword>
<keyword evidence="3" id="KW-1003">Cell membrane</keyword>
<feature type="region of interest" description="Disordered" evidence="7">
    <location>
        <begin position="499"/>
        <end position="521"/>
    </location>
</feature>
<evidence type="ECO:0000256" key="7">
    <source>
        <dbReference type="SAM" id="MobiDB-lite"/>
    </source>
</evidence>
<evidence type="ECO:0000256" key="5">
    <source>
        <dbReference type="ARBA" id="ARBA00022989"/>
    </source>
</evidence>
<evidence type="ECO:0000256" key="3">
    <source>
        <dbReference type="ARBA" id="ARBA00022475"/>
    </source>
</evidence>
<feature type="region of interest" description="Disordered" evidence="7">
    <location>
        <begin position="785"/>
        <end position="886"/>
    </location>
</feature>
<feature type="transmembrane region" description="Helical" evidence="8">
    <location>
        <begin position="227"/>
        <end position="245"/>
    </location>
</feature>
<feature type="transmembrane region" description="Helical" evidence="8">
    <location>
        <begin position="461"/>
        <end position="479"/>
    </location>
</feature>
<feature type="transmembrane region" description="Helical" evidence="8">
    <location>
        <begin position="430"/>
        <end position="455"/>
    </location>
</feature>
<dbReference type="STRING" id="366584.SAMN05216377_11894"/>
<evidence type="ECO:0000256" key="6">
    <source>
        <dbReference type="ARBA" id="ARBA00023136"/>
    </source>
</evidence>
<dbReference type="PANTHER" id="PTHR30250:SF10">
    <property type="entry name" value="LIPOPOLYSACCHARIDE BIOSYNTHESIS PROTEIN WZXC"/>
    <property type="match status" value="1"/>
</dbReference>
<dbReference type="AlphaFoldDB" id="A0A1G7ZDT6"/>
<dbReference type="Proteomes" id="UP000198967">
    <property type="component" value="Unassembled WGS sequence"/>
</dbReference>
<feature type="transmembrane region" description="Helical" evidence="8">
    <location>
        <begin position="273"/>
        <end position="291"/>
    </location>
</feature>
<feature type="transmembrane region" description="Helical" evidence="8">
    <location>
        <begin position="193"/>
        <end position="211"/>
    </location>
</feature>
<dbReference type="Pfam" id="PF13440">
    <property type="entry name" value="Polysacc_synt_3"/>
    <property type="match status" value="1"/>
</dbReference>
<dbReference type="InterPro" id="IPR050833">
    <property type="entry name" value="Poly_Biosynth_Transport"/>
</dbReference>
<keyword evidence="4 8" id="KW-0812">Transmembrane</keyword>
<organism evidence="9 10">
    <name type="scientific">Pseudonocardia oroxyli</name>
    <dbReference type="NCBI Taxonomy" id="366584"/>
    <lineage>
        <taxon>Bacteria</taxon>
        <taxon>Bacillati</taxon>
        <taxon>Actinomycetota</taxon>
        <taxon>Actinomycetes</taxon>
        <taxon>Pseudonocardiales</taxon>
        <taxon>Pseudonocardiaceae</taxon>
        <taxon>Pseudonocardia</taxon>
    </lineage>
</organism>
<dbReference type="EMBL" id="FNBE01000018">
    <property type="protein sequence ID" value="SDH06260.1"/>
    <property type="molecule type" value="Genomic_DNA"/>
</dbReference>
<protein>
    <submittedName>
        <fullName evidence="9">Membrane protein involved in the export of O-antigen and teichoic acid</fullName>
    </submittedName>
</protein>
<feature type="transmembrane region" description="Helical" evidence="8">
    <location>
        <begin position="372"/>
        <end position="392"/>
    </location>
</feature>
<feature type="transmembrane region" description="Helical" evidence="8">
    <location>
        <begin position="303"/>
        <end position="325"/>
    </location>
</feature>
<evidence type="ECO:0000256" key="4">
    <source>
        <dbReference type="ARBA" id="ARBA00022692"/>
    </source>
</evidence>
<feature type="transmembrane region" description="Helical" evidence="8">
    <location>
        <begin position="95"/>
        <end position="119"/>
    </location>
</feature>
<evidence type="ECO:0000256" key="2">
    <source>
        <dbReference type="ARBA" id="ARBA00007430"/>
    </source>
</evidence>
<dbReference type="PANTHER" id="PTHR30250">
    <property type="entry name" value="PST FAMILY PREDICTED COLANIC ACID TRANSPORTER"/>
    <property type="match status" value="1"/>
</dbReference>
<feature type="transmembrane region" description="Helical" evidence="8">
    <location>
        <begin position="684"/>
        <end position="702"/>
    </location>
</feature>
<dbReference type="OrthoDB" id="9770347at2"/>
<feature type="compositionally biased region" description="Low complexity" evidence="7">
    <location>
        <begin position="785"/>
        <end position="795"/>
    </location>
</feature>
<comment type="similarity">
    <text evidence="2">Belongs to the polysaccharide synthase family.</text>
</comment>
<proteinExistence type="inferred from homology"/>
<feature type="compositionally biased region" description="Low complexity" evidence="7">
    <location>
        <begin position="835"/>
        <end position="846"/>
    </location>
</feature>
<keyword evidence="10" id="KW-1185">Reference proteome</keyword>
<feature type="compositionally biased region" description="Acidic residues" evidence="7">
    <location>
        <begin position="856"/>
        <end position="870"/>
    </location>
</feature>
<comment type="subcellular location">
    <subcellularLocation>
        <location evidence="1">Cell membrane</location>
        <topology evidence="1">Multi-pass membrane protein</topology>
    </subcellularLocation>
</comment>
<reference evidence="9 10" key="1">
    <citation type="submission" date="2016-10" db="EMBL/GenBank/DDBJ databases">
        <authorList>
            <person name="de Groot N.N."/>
        </authorList>
    </citation>
    <scope>NUCLEOTIDE SEQUENCE [LARGE SCALE GENOMIC DNA]</scope>
    <source>
        <strain evidence="9 10">CGMCC 4.3143</strain>
    </source>
</reference>